<comment type="catalytic activity">
    <reaction evidence="9">
        <text>kanamycin A + ATP = kanamycin 3'-phosphate + ADP + H(+)</text>
        <dbReference type="Rhea" id="RHEA:24256"/>
        <dbReference type="ChEBI" id="CHEBI:15378"/>
        <dbReference type="ChEBI" id="CHEBI:30616"/>
        <dbReference type="ChEBI" id="CHEBI:57909"/>
        <dbReference type="ChEBI" id="CHEBI:58214"/>
        <dbReference type="ChEBI" id="CHEBI:456216"/>
        <dbReference type="EC" id="2.7.1.95"/>
    </reaction>
</comment>
<protein>
    <recommendedName>
        <fullName evidence="3">Aminoglycoside 3'-phosphotransferase</fullName>
        <ecNumber evidence="2">2.7.1.95</ecNumber>
    </recommendedName>
</protein>
<feature type="active site" description="Proton acceptor" evidence="11">
    <location>
        <position position="212"/>
    </location>
</feature>
<evidence type="ECO:0000256" key="3">
    <source>
        <dbReference type="ARBA" id="ARBA00017903"/>
    </source>
</evidence>
<dbReference type="PANTHER" id="PTHR21310">
    <property type="entry name" value="AMINOGLYCOSIDE PHOSPHOTRANSFERASE-RELATED-RELATED"/>
    <property type="match status" value="1"/>
</dbReference>
<dbReference type="InterPro" id="IPR002575">
    <property type="entry name" value="Aminoglycoside_PTrfase"/>
</dbReference>
<evidence type="ECO:0000256" key="4">
    <source>
        <dbReference type="ARBA" id="ARBA00022679"/>
    </source>
</evidence>
<evidence type="ECO:0000256" key="6">
    <source>
        <dbReference type="ARBA" id="ARBA00022777"/>
    </source>
</evidence>
<dbReference type="PANTHER" id="PTHR21310:SF41">
    <property type="entry name" value="3'-PHOSPHOTRANSFERASE, PUTATIVE-RELATED"/>
    <property type="match status" value="1"/>
</dbReference>
<dbReference type="EC" id="2.7.1.95" evidence="2"/>
<comment type="similarity">
    <text evidence="1 10">Belongs to the aminoglycoside phosphotransferase family.</text>
</comment>
<dbReference type="SMR" id="A0A220SWB1"/>
<dbReference type="GO" id="GO:0005524">
    <property type="term" value="F:ATP binding"/>
    <property type="evidence" value="ECO:0007669"/>
    <property type="project" value="UniProtKB-KW"/>
</dbReference>
<keyword evidence="7 10" id="KW-0067">ATP-binding</keyword>
<dbReference type="InterPro" id="IPR024165">
    <property type="entry name" value="Kan/Strep_kinase"/>
</dbReference>
<evidence type="ECO:0000259" key="13">
    <source>
        <dbReference type="Pfam" id="PF01636"/>
    </source>
</evidence>
<feature type="binding site" evidence="12">
    <location>
        <position position="217"/>
    </location>
    <ligand>
        <name>Mg(2+)</name>
        <dbReference type="ChEBI" id="CHEBI:18420"/>
    </ligand>
</feature>
<dbReference type="AlphaFoldDB" id="A0A220SWB1"/>
<keyword evidence="4 10" id="KW-0808">Transferase</keyword>
<evidence type="ECO:0000256" key="9">
    <source>
        <dbReference type="ARBA" id="ARBA00048925"/>
    </source>
</evidence>
<reference evidence="14" key="1">
    <citation type="submission" date="2017-05" db="EMBL/GenBank/DDBJ databases">
        <authorList>
            <person name="Song R."/>
            <person name="Chenine A.L."/>
            <person name="Ruprecht R.M."/>
        </authorList>
    </citation>
    <scope>NUCLEOTIDE SEQUENCE</scope>
    <source>
        <strain evidence="14">A64216</strain>
        <plasmid evidence="14">pKP64216a</plasmid>
    </source>
</reference>
<evidence type="ECO:0000256" key="2">
    <source>
        <dbReference type="ARBA" id="ARBA00012193"/>
    </source>
</evidence>
<evidence type="ECO:0000256" key="7">
    <source>
        <dbReference type="ARBA" id="ARBA00022840"/>
    </source>
</evidence>
<organism evidence="14">
    <name type="scientific">Klebsiella pneumoniae</name>
    <dbReference type="NCBI Taxonomy" id="573"/>
    <lineage>
        <taxon>Bacteria</taxon>
        <taxon>Pseudomonadati</taxon>
        <taxon>Pseudomonadota</taxon>
        <taxon>Gammaproteobacteria</taxon>
        <taxon>Enterobacterales</taxon>
        <taxon>Enterobacteriaceae</taxon>
        <taxon>Klebsiella/Raoultella group</taxon>
        <taxon>Klebsiella</taxon>
        <taxon>Klebsiella pneumoniae complex</taxon>
    </lineage>
</organism>
<dbReference type="Gene3D" id="3.90.1200.10">
    <property type="match status" value="1"/>
</dbReference>
<dbReference type="NCBIfam" id="NF033068">
    <property type="entry name" value="APH_3p"/>
    <property type="match status" value="1"/>
</dbReference>
<dbReference type="EMBL" id="MF135602">
    <property type="protein sequence ID" value="ASK37968.1"/>
    <property type="molecule type" value="Genomic_DNA"/>
</dbReference>
<sequence length="285" mass="32515">MKLSAYINSNTRGVMSHIQRETSCSRPRLNSNMDADLYGYKWARDNVGQSGATIYRLYGKPDAPELFLKHGKGSVANDVTDEMVRLNWLTEFMPLPTIKHFIRTPDDAWLLTTAIPGKTAFQVLEEYPDSGENIVDALAVFLRRLHSIPVCNCPFNSDRVFRLAQAQSRMNNGLVDASDFDDERNGWPVEQVWKEMHKLLPFSPDSVVTHGDFSLDNLIFDEGKLIGCIDVGRVGIADRYQDLAILWNCLGEFSPSLQKRLFQKYGIDNPDMNKLQFHLMLDEFF</sequence>
<keyword evidence="12" id="KW-0479">Metal-binding</keyword>
<dbReference type="GO" id="GO:0008910">
    <property type="term" value="F:kanamycin kinase activity"/>
    <property type="evidence" value="ECO:0007669"/>
    <property type="project" value="UniProtKB-EC"/>
</dbReference>
<keyword evidence="14" id="KW-0614">Plasmid</keyword>
<keyword evidence="12" id="KW-0460">Magnesium</keyword>
<dbReference type="Pfam" id="PF01636">
    <property type="entry name" value="APH"/>
    <property type="match status" value="1"/>
</dbReference>
<dbReference type="GO" id="GO:0046872">
    <property type="term" value="F:metal ion binding"/>
    <property type="evidence" value="ECO:0007669"/>
    <property type="project" value="UniProtKB-KW"/>
</dbReference>
<name>A0A220SWB1_KLEPN</name>
<dbReference type="PIRSF" id="PIRSF000706">
    <property type="entry name" value="Kanamycin_kin"/>
    <property type="match status" value="1"/>
</dbReference>
<accession>A0A220SWB1</accession>
<dbReference type="NCBIfam" id="NF033059">
    <property type="entry name" value="APH_3p_I"/>
    <property type="match status" value="1"/>
</dbReference>
<proteinExistence type="inferred from homology"/>
<gene>
    <name evidence="14" type="ORF">KP64216a_00289</name>
</gene>
<dbReference type="Gene3D" id="3.30.200.20">
    <property type="entry name" value="Phosphorylase Kinase, domain 1"/>
    <property type="match status" value="1"/>
</dbReference>
<evidence type="ECO:0000256" key="1">
    <source>
        <dbReference type="ARBA" id="ARBA00006219"/>
    </source>
</evidence>
<geneLocation type="plasmid" evidence="14">
    <name>pKP64216a</name>
</geneLocation>
<evidence type="ECO:0000313" key="14">
    <source>
        <dbReference type="EMBL" id="ASK37968.1"/>
    </source>
</evidence>
<evidence type="ECO:0000256" key="10">
    <source>
        <dbReference type="PIRNR" id="PIRNR000706"/>
    </source>
</evidence>
<keyword evidence="6 10" id="KW-0418">Kinase</keyword>
<evidence type="ECO:0000256" key="8">
    <source>
        <dbReference type="ARBA" id="ARBA00023251"/>
    </source>
</evidence>
<dbReference type="InterPro" id="IPR011009">
    <property type="entry name" value="Kinase-like_dom_sf"/>
</dbReference>
<evidence type="ECO:0000256" key="12">
    <source>
        <dbReference type="PIRSR" id="PIRSR000706-2"/>
    </source>
</evidence>
<feature type="binding site" evidence="12">
    <location>
        <position position="230"/>
    </location>
    <ligand>
        <name>Mg(2+)</name>
        <dbReference type="ChEBI" id="CHEBI:18420"/>
    </ligand>
</feature>
<evidence type="ECO:0000256" key="11">
    <source>
        <dbReference type="PIRSR" id="PIRSR000706-1"/>
    </source>
</evidence>
<keyword evidence="5 10" id="KW-0547">Nucleotide-binding</keyword>
<evidence type="ECO:0000256" key="5">
    <source>
        <dbReference type="ARBA" id="ARBA00022741"/>
    </source>
</evidence>
<dbReference type="CDD" id="cd05150">
    <property type="entry name" value="APH"/>
    <property type="match status" value="1"/>
</dbReference>
<dbReference type="GO" id="GO:0046677">
    <property type="term" value="P:response to antibiotic"/>
    <property type="evidence" value="ECO:0007669"/>
    <property type="project" value="UniProtKB-KW"/>
</dbReference>
<keyword evidence="8 10" id="KW-0046">Antibiotic resistance</keyword>
<dbReference type="SUPFAM" id="SSF56112">
    <property type="entry name" value="Protein kinase-like (PK-like)"/>
    <property type="match status" value="1"/>
</dbReference>
<dbReference type="InterPro" id="IPR051678">
    <property type="entry name" value="AGP_Transferase"/>
</dbReference>
<feature type="domain" description="Aminoglycoside phosphotransferase" evidence="13">
    <location>
        <begin position="45"/>
        <end position="276"/>
    </location>
</feature>